<comment type="caution">
    <text evidence="1">The sequence shown here is derived from an EMBL/GenBank/DDBJ whole genome shotgun (WGS) entry which is preliminary data.</text>
</comment>
<dbReference type="SUPFAM" id="SSF140683">
    <property type="entry name" value="SP0561-like"/>
    <property type="match status" value="1"/>
</dbReference>
<evidence type="ECO:0000313" key="1">
    <source>
        <dbReference type="EMBL" id="HHJ52821.1"/>
    </source>
</evidence>
<protein>
    <submittedName>
        <fullName evidence="1">DUF1858 domain-containing protein</fullName>
    </submittedName>
</protein>
<name>A0A7V5PPQ3_CALAY</name>
<dbReference type="AlphaFoldDB" id="A0A7V5PPQ3"/>
<accession>A0A7V5PPQ3</accession>
<organism evidence="1">
    <name type="scientific">Caldithrix abyssi</name>
    <dbReference type="NCBI Taxonomy" id="187145"/>
    <lineage>
        <taxon>Bacteria</taxon>
        <taxon>Pseudomonadati</taxon>
        <taxon>Calditrichota</taxon>
        <taxon>Calditrichia</taxon>
        <taxon>Calditrichales</taxon>
        <taxon>Calditrichaceae</taxon>
        <taxon>Caldithrix</taxon>
    </lineage>
</organism>
<sequence>MELKFITKEMEIEEIVEKYPETIGPMQEMGVQCMVCGEPVWGTLEEKVNEKGLTNMDEILTRLNRIAEEAEKKKSSK</sequence>
<dbReference type="InterPro" id="IPR038062">
    <property type="entry name" value="ScdA-like_N_sf"/>
</dbReference>
<dbReference type="Gene3D" id="1.10.3910.10">
    <property type="entry name" value="SP0561-like"/>
    <property type="match status" value="1"/>
</dbReference>
<proteinExistence type="predicted"/>
<gene>
    <name evidence="1" type="ORF">ENJ89_06460</name>
</gene>
<dbReference type="Proteomes" id="UP000886124">
    <property type="component" value="Unassembled WGS sequence"/>
</dbReference>
<dbReference type="EMBL" id="DROD01000440">
    <property type="protein sequence ID" value="HHJ52821.1"/>
    <property type="molecule type" value="Genomic_DNA"/>
</dbReference>
<reference evidence="1" key="1">
    <citation type="journal article" date="2020" name="mSystems">
        <title>Genome- and Community-Level Interaction Insights into Carbon Utilization and Element Cycling Functions of Hydrothermarchaeota in Hydrothermal Sediment.</title>
        <authorList>
            <person name="Zhou Z."/>
            <person name="Liu Y."/>
            <person name="Xu W."/>
            <person name="Pan J."/>
            <person name="Luo Z.H."/>
            <person name="Li M."/>
        </authorList>
    </citation>
    <scope>NUCLEOTIDE SEQUENCE [LARGE SCALE GENOMIC DNA]</scope>
    <source>
        <strain evidence="1">HyVt-527</strain>
    </source>
</reference>